<dbReference type="Gene3D" id="3.30.565.10">
    <property type="entry name" value="Histidine kinase-like ATPase, C-terminal domain"/>
    <property type="match status" value="1"/>
</dbReference>
<accession>A0A840SI22</accession>
<dbReference type="Proteomes" id="UP000578697">
    <property type="component" value="Unassembled WGS sequence"/>
</dbReference>
<reference evidence="2 4" key="1">
    <citation type="submission" date="2018-08" db="EMBL/GenBank/DDBJ databases">
        <title>The first complete genome of Treponema rectale (CHPAT), a commensal spirochete of the bovine rectum.</title>
        <authorList>
            <person name="Staton G.J."/>
            <person name="Clegg S.R."/>
            <person name="Carter S.D."/>
            <person name="Radford A.D."/>
            <person name="Darby A."/>
            <person name="Hall N."/>
            <person name="Birtles R.J."/>
            <person name="Evans N.J."/>
        </authorList>
    </citation>
    <scope>NUCLEOTIDE SEQUENCE [LARGE SCALE GENOMIC DNA]</scope>
    <source>
        <strain evidence="2 4">CHPA</strain>
    </source>
</reference>
<evidence type="ECO:0000313" key="2">
    <source>
        <dbReference type="EMBL" id="QOS41032.1"/>
    </source>
</evidence>
<evidence type="ECO:0000313" key="3">
    <source>
        <dbReference type="Proteomes" id="UP000578697"/>
    </source>
</evidence>
<dbReference type="EMBL" id="JACHFR010000002">
    <property type="protein sequence ID" value="MBB5219061.1"/>
    <property type="molecule type" value="Genomic_DNA"/>
</dbReference>
<keyword evidence="3" id="KW-1185">Reference proteome</keyword>
<dbReference type="AlphaFoldDB" id="A0A840SI22"/>
<dbReference type="RefSeq" id="WP_184652494.1">
    <property type="nucleotide sequence ID" value="NZ_JACHFR010000002.1"/>
</dbReference>
<reference evidence="1 3" key="2">
    <citation type="submission" date="2020-08" db="EMBL/GenBank/DDBJ databases">
        <title>Genomic Encyclopedia of Type Strains, Phase IV (KMG-IV): sequencing the most valuable type-strain genomes for metagenomic binning, comparative biology and taxonomic classification.</title>
        <authorList>
            <person name="Goeker M."/>
        </authorList>
    </citation>
    <scope>NUCLEOTIDE SEQUENCE [LARGE SCALE GENOMIC DNA]</scope>
    <source>
        <strain evidence="1 3">DSM 103679</strain>
    </source>
</reference>
<organism evidence="1 3">
    <name type="scientific">Treponema rectale</name>
    <dbReference type="NCBI Taxonomy" id="744512"/>
    <lineage>
        <taxon>Bacteria</taxon>
        <taxon>Pseudomonadati</taxon>
        <taxon>Spirochaetota</taxon>
        <taxon>Spirochaetia</taxon>
        <taxon>Spirochaetales</taxon>
        <taxon>Treponemataceae</taxon>
        <taxon>Treponema</taxon>
    </lineage>
</organism>
<dbReference type="Pfam" id="PF13589">
    <property type="entry name" value="HATPase_c_3"/>
    <property type="match status" value="1"/>
</dbReference>
<proteinExistence type="predicted"/>
<dbReference type="InterPro" id="IPR036890">
    <property type="entry name" value="HATPase_C_sf"/>
</dbReference>
<dbReference type="EMBL" id="CP031517">
    <property type="protein sequence ID" value="QOS41032.1"/>
    <property type="molecule type" value="Genomic_DNA"/>
</dbReference>
<gene>
    <name evidence="2" type="ORF">DYE49_11475</name>
    <name evidence="1" type="ORF">HNP77_001430</name>
</gene>
<dbReference type="Proteomes" id="UP000593591">
    <property type="component" value="Chromosome"/>
</dbReference>
<evidence type="ECO:0000313" key="4">
    <source>
        <dbReference type="Proteomes" id="UP000593591"/>
    </source>
</evidence>
<name>A0A840SI22_9SPIR</name>
<protein>
    <recommendedName>
        <fullName evidence="5">Histidine kinase-, DNA gyrase B-, and HSP90-like ATPase</fullName>
    </recommendedName>
</protein>
<sequence>MAKVEINEGYELLQIINDFGEPLEIFREAFQNAFDADAHNVYCHIYQENDFDEEKLFIDIWNDGVPLHKDNIKNFFGLAKSTKIDDKKKPIGKLGYKGHGSKIFFNADTVQICSKTNDDEWYVELNKPLKQIKETNGLEYTEIKQSSATTIHLPTEIKEGFFVRIINPKHFPNKETFHKLDHRYLRDYILWYTIFGTIRTQYDEQYKNRNFTLYLSGLGINEYSYLINNNSLFMDPKPNFESFENVKYEKIDMGHIFPNDRSDKKSMQKYCNAIDPKKNYFDFYANHYYEKKECPGITKFYFYMSLEGYETKRTYDILLSKKGKQSQELKKLTHSDGERYGIWVCKGGIPVEKVDAWYEGGKGTYSYMQAFIDCDDFELTANRGSIRNTKIEIIKAVKEAFNDIMNKADVQKLLEERIEEENKEKLRRSVVDDKNELKKRKDAFGKRKKIMLPDGTVFYEPTNTSKYVLSESESMVLLVQLMTKYPTLFNFDLLDYNTRDGIDFVVNNKYGEPKYIELKGILTKSMNHPFEFINKIICYETDLKNGDICKDLVGIEVEFKEAKKQKYKSKDDNDVFNGKEYTGYQLIPVNTNDNVDAIEVICLKDLIKDVLGGEIK</sequence>
<dbReference type="SUPFAM" id="SSF55874">
    <property type="entry name" value="ATPase domain of HSP90 chaperone/DNA topoisomerase II/histidine kinase"/>
    <property type="match status" value="1"/>
</dbReference>
<evidence type="ECO:0000313" key="1">
    <source>
        <dbReference type="EMBL" id="MBB5219061.1"/>
    </source>
</evidence>
<dbReference type="KEGG" id="trc:DYE49_11475"/>
<evidence type="ECO:0008006" key="5">
    <source>
        <dbReference type="Google" id="ProtNLM"/>
    </source>
</evidence>